<organism evidence="7">
    <name type="scientific">Schizophyllum commune (strain H4-8 / FGSC 9210)</name>
    <name type="common">Split gill fungus</name>
    <dbReference type="NCBI Taxonomy" id="578458"/>
    <lineage>
        <taxon>Eukaryota</taxon>
        <taxon>Fungi</taxon>
        <taxon>Dikarya</taxon>
        <taxon>Basidiomycota</taxon>
        <taxon>Agaricomycotina</taxon>
        <taxon>Agaricomycetes</taxon>
        <taxon>Agaricomycetidae</taxon>
        <taxon>Agaricales</taxon>
        <taxon>Schizophyllaceae</taxon>
        <taxon>Schizophyllum</taxon>
    </lineage>
</organism>
<dbReference type="EMBL" id="GL377313">
    <property type="protein sequence ID" value="EFI92393.1"/>
    <property type="molecule type" value="Genomic_DNA"/>
</dbReference>
<dbReference type="PANTHER" id="PTHR31683">
    <property type="entry name" value="PECTATE LYASE 18-RELATED"/>
    <property type="match status" value="1"/>
</dbReference>
<dbReference type="InterPro" id="IPR011050">
    <property type="entry name" value="Pectin_lyase_fold/virulence"/>
</dbReference>
<name>D8QIE8_SCHCM</name>
<comment type="similarity">
    <text evidence="1 3">Belongs to the polysaccharide lyase 1 family.</text>
</comment>
<feature type="chain" id="PRO_5003120981" evidence="4">
    <location>
        <begin position="21"/>
        <end position="322"/>
    </location>
</feature>
<evidence type="ECO:0000313" key="6">
    <source>
        <dbReference type="EMBL" id="EFI92393.1"/>
    </source>
</evidence>
<dbReference type="InterPro" id="IPR012334">
    <property type="entry name" value="Pectin_lyas_fold"/>
</dbReference>
<dbReference type="STRING" id="578458.D8QIE8"/>
<dbReference type="PANTHER" id="PTHR31683:SF18">
    <property type="entry name" value="PECTATE LYASE 21-RELATED"/>
    <property type="match status" value="1"/>
</dbReference>
<dbReference type="GeneID" id="9596689"/>
<dbReference type="SUPFAM" id="SSF51126">
    <property type="entry name" value="Pectin lyase-like"/>
    <property type="match status" value="1"/>
</dbReference>
<evidence type="ECO:0000256" key="4">
    <source>
        <dbReference type="SAM" id="SignalP"/>
    </source>
</evidence>
<dbReference type="Proteomes" id="UP000007431">
    <property type="component" value="Unassembled WGS sequence"/>
</dbReference>
<dbReference type="RefSeq" id="XP_003027296.1">
    <property type="nucleotide sequence ID" value="XM_003027250.1"/>
</dbReference>
<sequence>MYLLVVLLASLLSWTHYAAAQDGYATENGGVTGGSGGTTITVSSAAAFETAIVQDEPTVVYLSGPLELDDRLNVASNTSIFGIGSDAVITGGGLRIEDASNVIVQNLVINKIVGDDAISIQESTNVWIDHNEFFSDTDHGFDYYDGLLDITHGCDFITVSYNYFHDHYKCSLIGADPDNADEDTGKFHITYHHNYFKNIHTRTPAARFAHVHSYNNLFEDIVSQGIHSRSDAEVLIEGNVFVNSTEPLSTYGFVIPDDSPEDPEGDYEPDGYANLGADNDWGSGEINLTQTGTFTSVPYAYTLTPLDEVQAAVQAGAGVGKL</sequence>
<accession>D8QIE8</accession>
<evidence type="ECO:0000256" key="1">
    <source>
        <dbReference type="ARBA" id="ARBA00010980"/>
    </source>
</evidence>
<feature type="signal peptide" evidence="4">
    <location>
        <begin position="1"/>
        <end position="20"/>
    </location>
</feature>
<dbReference type="VEuPathDB" id="FungiDB:SCHCODRAFT_02642933"/>
<keyword evidence="2 3" id="KW-0456">Lyase</keyword>
<protein>
    <submittedName>
        <fullName evidence="6">Polysaccharide lyase family 1 protein</fullName>
    </submittedName>
</protein>
<dbReference type="HOGENOM" id="CLU_021894_0_1_1"/>
<keyword evidence="3" id="KW-0119">Carbohydrate metabolism</keyword>
<proteinExistence type="inferred from homology"/>
<dbReference type="AlphaFoldDB" id="D8QIE8"/>
<comment type="subcellular location">
    <subcellularLocation>
        <location evidence="3">Secreted</location>
    </subcellularLocation>
</comment>
<dbReference type="GO" id="GO:0030570">
    <property type="term" value="F:pectate lyase activity"/>
    <property type="evidence" value="ECO:0007669"/>
    <property type="project" value="InterPro"/>
</dbReference>
<dbReference type="OMA" id="ATWGVEG"/>
<dbReference type="InParanoid" id="D8QIE8"/>
<keyword evidence="3" id="KW-0624">Polysaccharide degradation</keyword>
<keyword evidence="3" id="KW-0964">Secreted</keyword>
<dbReference type="SMART" id="SM00656">
    <property type="entry name" value="Amb_all"/>
    <property type="match status" value="1"/>
</dbReference>
<evidence type="ECO:0000313" key="7">
    <source>
        <dbReference type="Proteomes" id="UP000007431"/>
    </source>
</evidence>
<dbReference type="InterPro" id="IPR002022">
    <property type="entry name" value="Pec_lyase"/>
</dbReference>
<dbReference type="OrthoDB" id="1637350at2759"/>
<keyword evidence="7" id="KW-1185">Reference proteome</keyword>
<evidence type="ECO:0000259" key="5">
    <source>
        <dbReference type="SMART" id="SM00656"/>
    </source>
</evidence>
<dbReference type="eggNOG" id="ENOG502S66G">
    <property type="taxonomic scope" value="Eukaryota"/>
</dbReference>
<dbReference type="GO" id="GO:0000272">
    <property type="term" value="P:polysaccharide catabolic process"/>
    <property type="evidence" value="ECO:0007669"/>
    <property type="project" value="UniProtKB-KW"/>
</dbReference>
<dbReference type="InterPro" id="IPR045032">
    <property type="entry name" value="PEL"/>
</dbReference>
<feature type="domain" description="Pectate lyase" evidence="5">
    <location>
        <begin position="35"/>
        <end position="247"/>
    </location>
</feature>
<evidence type="ECO:0000256" key="2">
    <source>
        <dbReference type="ARBA" id="ARBA00023239"/>
    </source>
</evidence>
<dbReference type="Pfam" id="PF00544">
    <property type="entry name" value="Pectate_lyase_4"/>
    <property type="match status" value="1"/>
</dbReference>
<dbReference type="GO" id="GO:0005576">
    <property type="term" value="C:extracellular region"/>
    <property type="evidence" value="ECO:0007669"/>
    <property type="project" value="UniProtKB-SubCell"/>
</dbReference>
<evidence type="ECO:0000256" key="3">
    <source>
        <dbReference type="RuleBase" id="RU361173"/>
    </source>
</evidence>
<dbReference type="Gene3D" id="2.160.20.10">
    <property type="entry name" value="Single-stranded right-handed beta-helix, Pectin lyase-like"/>
    <property type="match status" value="1"/>
</dbReference>
<reference evidence="6 7" key="1">
    <citation type="journal article" date="2010" name="Nat. Biotechnol.">
        <title>Genome sequence of the model mushroom Schizophyllum commune.</title>
        <authorList>
            <person name="Ohm R.A."/>
            <person name="de Jong J.F."/>
            <person name="Lugones L.G."/>
            <person name="Aerts A."/>
            <person name="Kothe E."/>
            <person name="Stajich J.E."/>
            <person name="de Vries R.P."/>
            <person name="Record E."/>
            <person name="Levasseur A."/>
            <person name="Baker S.E."/>
            <person name="Bartholomew K.A."/>
            <person name="Coutinho P.M."/>
            <person name="Erdmann S."/>
            <person name="Fowler T.J."/>
            <person name="Gathman A.C."/>
            <person name="Lombard V."/>
            <person name="Henrissat B."/>
            <person name="Knabe N."/>
            <person name="Kuees U."/>
            <person name="Lilly W.W."/>
            <person name="Lindquist E."/>
            <person name="Lucas S."/>
            <person name="Magnuson J.K."/>
            <person name="Piumi F."/>
            <person name="Raudaskoski M."/>
            <person name="Salamov A."/>
            <person name="Schmutz J."/>
            <person name="Schwarze F.W.M.R."/>
            <person name="vanKuyk P.A."/>
            <person name="Horton J.S."/>
            <person name="Grigoriev I.V."/>
            <person name="Woesten H.A.B."/>
        </authorList>
    </citation>
    <scope>NUCLEOTIDE SEQUENCE [LARGE SCALE GENOMIC DNA]</scope>
    <source>
        <strain evidence="7">H4-8 / FGSC 9210</strain>
    </source>
</reference>
<dbReference type="KEGG" id="scm:SCHCO_02642933"/>
<keyword evidence="4" id="KW-0732">Signal</keyword>
<gene>
    <name evidence="6" type="ORF">SCHCODRAFT_61192</name>
</gene>